<evidence type="ECO:0000313" key="15">
    <source>
        <dbReference type="Proteomes" id="UP001642540"/>
    </source>
</evidence>
<keyword evidence="15" id="KW-1185">Reference proteome</keyword>
<evidence type="ECO:0000256" key="10">
    <source>
        <dbReference type="RuleBase" id="RU362096"/>
    </source>
</evidence>
<dbReference type="InterPro" id="IPR020635">
    <property type="entry name" value="Tyr_kinase_cat_dom"/>
</dbReference>
<dbReference type="SUPFAM" id="SSF55550">
    <property type="entry name" value="SH2 domain"/>
    <property type="match status" value="2"/>
</dbReference>
<dbReference type="SMART" id="SM00252">
    <property type="entry name" value="SH2"/>
    <property type="match status" value="2"/>
</dbReference>
<keyword evidence="3 10" id="KW-0418">Kinase</keyword>
<feature type="domain" description="SH2" evidence="12">
    <location>
        <begin position="291"/>
        <end position="389"/>
    </location>
</feature>
<dbReference type="PROSITE" id="PS50001">
    <property type="entry name" value="SH2"/>
    <property type="match status" value="2"/>
</dbReference>
<dbReference type="SMART" id="SM00248">
    <property type="entry name" value="ANK"/>
    <property type="match status" value="5"/>
</dbReference>
<dbReference type="InterPro" id="IPR011009">
    <property type="entry name" value="Kinase-like_dom_sf"/>
</dbReference>
<feature type="repeat" description="ANK" evidence="7">
    <location>
        <begin position="223"/>
        <end position="255"/>
    </location>
</feature>
<dbReference type="Proteomes" id="UP001642540">
    <property type="component" value="Unassembled WGS sequence"/>
</dbReference>
<dbReference type="PROSITE" id="PS00109">
    <property type="entry name" value="PROTEIN_KINASE_TYR"/>
    <property type="match status" value="1"/>
</dbReference>
<comment type="catalytic activity">
    <reaction evidence="6 10">
        <text>L-tyrosyl-[protein] + ATP = O-phospho-L-tyrosyl-[protein] + ADP + H(+)</text>
        <dbReference type="Rhea" id="RHEA:10596"/>
        <dbReference type="Rhea" id="RHEA-COMP:10136"/>
        <dbReference type="Rhea" id="RHEA-COMP:20101"/>
        <dbReference type="ChEBI" id="CHEBI:15378"/>
        <dbReference type="ChEBI" id="CHEBI:30616"/>
        <dbReference type="ChEBI" id="CHEBI:46858"/>
        <dbReference type="ChEBI" id="CHEBI:61978"/>
        <dbReference type="ChEBI" id="CHEBI:456216"/>
        <dbReference type="EC" id="2.7.10.2"/>
    </reaction>
</comment>
<keyword evidence="8" id="KW-0727">SH2 domain</keyword>
<dbReference type="Pfam" id="PF00017">
    <property type="entry name" value="SH2"/>
    <property type="match status" value="2"/>
</dbReference>
<protein>
    <recommendedName>
        <fullName evidence="10">Tyrosine-protein kinase</fullName>
        <ecNumber evidence="10">2.7.10.2</ecNumber>
    </recommendedName>
</protein>
<evidence type="ECO:0000256" key="2">
    <source>
        <dbReference type="ARBA" id="ARBA00022741"/>
    </source>
</evidence>
<dbReference type="InterPro" id="IPR050198">
    <property type="entry name" value="Non-receptor_tyrosine_kinases"/>
</dbReference>
<evidence type="ECO:0000256" key="7">
    <source>
        <dbReference type="PROSITE-ProRule" id="PRU00023"/>
    </source>
</evidence>
<dbReference type="Pfam" id="PF07714">
    <property type="entry name" value="PK_Tyr_Ser-Thr"/>
    <property type="match status" value="1"/>
</dbReference>
<keyword evidence="5 10" id="KW-0829">Tyrosine-protein kinase</keyword>
<dbReference type="PANTHER" id="PTHR24418">
    <property type="entry name" value="TYROSINE-PROTEIN KINASE"/>
    <property type="match status" value="1"/>
</dbReference>
<evidence type="ECO:0000259" key="12">
    <source>
        <dbReference type="PROSITE" id="PS50001"/>
    </source>
</evidence>
<feature type="repeat" description="ANK" evidence="7">
    <location>
        <begin position="188"/>
        <end position="212"/>
    </location>
</feature>
<comment type="similarity">
    <text evidence="10">Belongs to the protein kinase superfamily. Tyr protein kinase family.</text>
</comment>
<dbReference type="SUPFAM" id="SSF56112">
    <property type="entry name" value="Protein kinase-like (PK-like)"/>
    <property type="match status" value="1"/>
</dbReference>
<sequence>MSMSSLAGIHDDDAWFHDKITREEAEALLREVGEERAFLVRESTSCAGDYAISVYSDDAVHHIQVKRHEGDAFFSVEGREPCHGLDELIKSLQSPTSPDEDIVLQKPVIKSLPPPDVRRHGRTNLLHRATLNNNVEIVSEMLRCKMRSIDAKNEDGQTATHIAAINNLPEVLLLLVKAGTNVNAKDSSSCTPLHYACRKNYPEIVRILLDDGGANPQIRRHDNGWVPMHEAADQGHLDCIKVLHMYNAPIRPRTDEKSTPLHLALRRNNQETIQFFDSVLPNEPMTNRGDWFHDKLGRQEALEYLRASRKASEFDIAASYYLIRRHSMKEGHYVLTLIDPEEKSYNFEINREGNFLYIDNGPYLESLEHLVVHYSSWADGLPCRLQVPISPKQAKSAMAIRRNLNSGRNCLDVPPPLPKRTPILASPNSLNRICTDVENNNRSTSSFSNENIPMESLEIGDLLGEGEYGEVYRGKLRTSVHEFLDVAIKTLKTEGEMSDWKKNEFLTEARTMLDLKHAHIVRIIGICWSPKTYMVQELCELGSLQDFLLDSPELINPKKHFRKWAQQIAQGMVYLQDRRFVHRDLAVRNILLSSVEAVKISDFGLSRALGLDSEYYTASQGGRWPIKWYAPESCTHGTFSHATDVWSYGITLWETYSFGATPYGEMPGKEVIDMVEKGYRLEKPDHCSDPIYRVMRSCWSKNPVLRPTFRFLQNFFDDANNHDEVAPALPPQNQLNISPLPPPLPVTPEPRRDENLNVKNTSEAPLMSFD</sequence>
<feature type="domain" description="SH2" evidence="12">
    <location>
        <begin position="15"/>
        <end position="108"/>
    </location>
</feature>
<proteinExistence type="inferred from homology"/>
<dbReference type="InterPro" id="IPR001245">
    <property type="entry name" value="Ser-Thr/Tyr_kinase_cat_dom"/>
</dbReference>
<evidence type="ECO:0000256" key="8">
    <source>
        <dbReference type="PROSITE-ProRule" id="PRU00191"/>
    </source>
</evidence>
<evidence type="ECO:0000256" key="6">
    <source>
        <dbReference type="ARBA" id="ARBA00051245"/>
    </source>
</evidence>
<keyword evidence="2 9" id="KW-0547">Nucleotide-binding</keyword>
<evidence type="ECO:0000256" key="5">
    <source>
        <dbReference type="ARBA" id="ARBA00023137"/>
    </source>
</evidence>
<gene>
    <name evidence="14" type="ORF">ODALV1_LOCUS23312</name>
</gene>
<feature type="repeat" description="ANK" evidence="7">
    <location>
        <begin position="155"/>
        <end position="187"/>
    </location>
</feature>
<reference evidence="14 15" key="1">
    <citation type="submission" date="2024-08" db="EMBL/GenBank/DDBJ databases">
        <authorList>
            <person name="Cucini C."/>
            <person name="Frati F."/>
        </authorList>
    </citation>
    <scope>NUCLEOTIDE SEQUENCE [LARGE SCALE GENOMIC DNA]</scope>
</reference>
<evidence type="ECO:0000256" key="1">
    <source>
        <dbReference type="ARBA" id="ARBA00022679"/>
    </source>
</evidence>
<keyword evidence="7" id="KW-0040">ANK repeat</keyword>
<keyword evidence="1 10" id="KW-0808">Transferase</keyword>
<organism evidence="14 15">
    <name type="scientific">Orchesella dallaii</name>
    <dbReference type="NCBI Taxonomy" id="48710"/>
    <lineage>
        <taxon>Eukaryota</taxon>
        <taxon>Metazoa</taxon>
        <taxon>Ecdysozoa</taxon>
        <taxon>Arthropoda</taxon>
        <taxon>Hexapoda</taxon>
        <taxon>Collembola</taxon>
        <taxon>Entomobryomorpha</taxon>
        <taxon>Entomobryoidea</taxon>
        <taxon>Orchesellidae</taxon>
        <taxon>Orchesellinae</taxon>
        <taxon>Orchesella</taxon>
    </lineage>
</organism>
<evidence type="ECO:0000256" key="3">
    <source>
        <dbReference type="ARBA" id="ARBA00022777"/>
    </source>
</evidence>
<dbReference type="InterPro" id="IPR036860">
    <property type="entry name" value="SH2_dom_sf"/>
</dbReference>
<dbReference type="EMBL" id="CAXLJM020000078">
    <property type="protein sequence ID" value="CAL8129592.1"/>
    <property type="molecule type" value="Genomic_DNA"/>
</dbReference>
<keyword evidence="4 9" id="KW-0067">ATP-binding</keyword>
<dbReference type="Pfam" id="PF12796">
    <property type="entry name" value="Ank_2"/>
    <property type="match status" value="2"/>
</dbReference>
<evidence type="ECO:0000256" key="9">
    <source>
        <dbReference type="PROSITE-ProRule" id="PRU10141"/>
    </source>
</evidence>
<dbReference type="InterPro" id="IPR002110">
    <property type="entry name" value="Ankyrin_rpt"/>
</dbReference>
<dbReference type="PRINTS" id="PR00109">
    <property type="entry name" value="TYRKINASE"/>
</dbReference>
<dbReference type="InterPro" id="IPR008266">
    <property type="entry name" value="Tyr_kinase_AS"/>
</dbReference>
<dbReference type="SUPFAM" id="SSF48403">
    <property type="entry name" value="Ankyrin repeat"/>
    <property type="match status" value="1"/>
</dbReference>
<evidence type="ECO:0000256" key="4">
    <source>
        <dbReference type="ARBA" id="ARBA00022840"/>
    </source>
</evidence>
<dbReference type="EC" id="2.7.10.2" evidence="10"/>
<dbReference type="PROSITE" id="PS50297">
    <property type="entry name" value="ANK_REP_REGION"/>
    <property type="match status" value="2"/>
</dbReference>
<evidence type="ECO:0000313" key="14">
    <source>
        <dbReference type="EMBL" id="CAL8129592.1"/>
    </source>
</evidence>
<dbReference type="PROSITE" id="PS00107">
    <property type="entry name" value="PROTEIN_KINASE_ATP"/>
    <property type="match status" value="1"/>
</dbReference>
<dbReference type="InterPro" id="IPR017441">
    <property type="entry name" value="Protein_kinase_ATP_BS"/>
</dbReference>
<dbReference type="InterPro" id="IPR000980">
    <property type="entry name" value="SH2"/>
</dbReference>
<dbReference type="PRINTS" id="PR00401">
    <property type="entry name" value="SH2DOMAIN"/>
</dbReference>
<dbReference type="InterPro" id="IPR036770">
    <property type="entry name" value="Ankyrin_rpt-contain_sf"/>
</dbReference>
<feature type="region of interest" description="Disordered" evidence="11">
    <location>
        <begin position="723"/>
        <end position="770"/>
    </location>
</feature>
<dbReference type="SMART" id="SM00219">
    <property type="entry name" value="TyrKc"/>
    <property type="match status" value="1"/>
</dbReference>
<dbReference type="PROSITE" id="PS50011">
    <property type="entry name" value="PROTEIN_KINASE_DOM"/>
    <property type="match status" value="1"/>
</dbReference>
<dbReference type="Gene3D" id="1.25.40.20">
    <property type="entry name" value="Ankyrin repeat-containing domain"/>
    <property type="match status" value="1"/>
</dbReference>
<dbReference type="InterPro" id="IPR000719">
    <property type="entry name" value="Prot_kinase_dom"/>
</dbReference>
<dbReference type="Gene3D" id="1.10.510.10">
    <property type="entry name" value="Transferase(Phosphotransferase) domain 1"/>
    <property type="match status" value="1"/>
</dbReference>
<feature type="binding site" evidence="9">
    <location>
        <position position="489"/>
    </location>
    <ligand>
        <name>ATP</name>
        <dbReference type="ChEBI" id="CHEBI:30616"/>
    </ligand>
</feature>
<accession>A0ABP1RKP4</accession>
<evidence type="ECO:0000256" key="11">
    <source>
        <dbReference type="SAM" id="MobiDB-lite"/>
    </source>
</evidence>
<dbReference type="PROSITE" id="PS50088">
    <property type="entry name" value="ANK_REPEAT"/>
    <property type="match status" value="3"/>
</dbReference>
<comment type="caution">
    <text evidence="14">The sequence shown here is derived from an EMBL/GenBank/DDBJ whole genome shotgun (WGS) entry which is preliminary data.</text>
</comment>
<name>A0ABP1RKP4_9HEXA</name>
<evidence type="ECO:0000259" key="13">
    <source>
        <dbReference type="PROSITE" id="PS50011"/>
    </source>
</evidence>
<dbReference type="Gene3D" id="3.30.505.10">
    <property type="entry name" value="SH2 domain"/>
    <property type="match status" value="2"/>
</dbReference>
<feature type="domain" description="Protein kinase" evidence="13">
    <location>
        <begin position="457"/>
        <end position="716"/>
    </location>
</feature>
<feature type="compositionally biased region" description="Pro residues" evidence="11">
    <location>
        <begin position="739"/>
        <end position="748"/>
    </location>
</feature>